<reference evidence="14 15" key="1">
    <citation type="submission" date="2019-11" db="EMBL/GenBank/DDBJ databases">
        <title>Whole-genome sequence of a the green, strictly anaerobic photosynthetic bacterium Heliobacillus mobilis DSM 6151.</title>
        <authorList>
            <person name="Kyndt J.A."/>
            <person name="Meyer T.E."/>
        </authorList>
    </citation>
    <scope>NUCLEOTIDE SEQUENCE [LARGE SCALE GENOMIC DNA]</scope>
    <source>
        <strain evidence="14 15">DSM 6151</strain>
    </source>
</reference>
<comment type="subcellular location">
    <subcellularLocation>
        <location evidence="1 10">Cytoplasm</location>
    </subcellularLocation>
</comment>
<dbReference type="GO" id="GO:0005737">
    <property type="term" value="C:cytoplasm"/>
    <property type="evidence" value="ECO:0007669"/>
    <property type="project" value="UniProtKB-SubCell"/>
</dbReference>
<comment type="function">
    <text evidence="10">Confers DNA tethering and processivity to DNA polymerases and other proteins. Acts as a clamp, forming a ring around DNA (a reaction catalyzed by the clamp-loading complex) which diffuses in an ATP-independent manner freely and bidirectionally along dsDNA. Initially characterized for its ability to contact the catalytic subunit of DNA polymerase III (Pol III), a complex, multichain enzyme responsible for most of the replicative synthesis in bacteria; Pol III exhibits 3'-5' exonuclease proofreading activity. The beta chain is required for initiation of replication as well as for processivity of DNA replication.</text>
</comment>
<evidence type="ECO:0000259" key="12">
    <source>
        <dbReference type="Pfam" id="PF02767"/>
    </source>
</evidence>
<dbReference type="InterPro" id="IPR046938">
    <property type="entry name" value="DNA_clamp_sf"/>
</dbReference>
<gene>
    <name evidence="14" type="primary">dnaN</name>
    <name evidence="14" type="ORF">GJ688_16820</name>
</gene>
<dbReference type="PANTHER" id="PTHR30478">
    <property type="entry name" value="DNA POLYMERASE III SUBUNIT BETA"/>
    <property type="match status" value="1"/>
</dbReference>
<feature type="domain" description="DNA polymerase III beta sliding clamp central" evidence="12">
    <location>
        <begin position="130"/>
        <end position="245"/>
    </location>
</feature>
<evidence type="ECO:0000313" key="14">
    <source>
        <dbReference type="EMBL" id="MTV50604.1"/>
    </source>
</evidence>
<evidence type="ECO:0000256" key="5">
    <source>
        <dbReference type="ARBA" id="ARBA00022679"/>
    </source>
</evidence>
<keyword evidence="4 10" id="KW-0963">Cytoplasm</keyword>
<evidence type="ECO:0000256" key="1">
    <source>
        <dbReference type="ARBA" id="ARBA00004496"/>
    </source>
</evidence>
<dbReference type="SMART" id="SM00480">
    <property type="entry name" value="POL3Bc"/>
    <property type="match status" value="1"/>
</dbReference>
<dbReference type="GO" id="GO:0008408">
    <property type="term" value="F:3'-5' exonuclease activity"/>
    <property type="evidence" value="ECO:0007669"/>
    <property type="project" value="InterPro"/>
</dbReference>
<dbReference type="Pfam" id="PF02767">
    <property type="entry name" value="DNA_pol3_beta_2"/>
    <property type="match status" value="1"/>
</dbReference>
<protein>
    <recommendedName>
        <fullName evidence="3 10">Beta sliding clamp</fullName>
    </recommendedName>
</protein>
<dbReference type="PIRSF" id="PIRSF000804">
    <property type="entry name" value="DNA_pol_III_b"/>
    <property type="match status" value="1"/>
</dbReference>
<dbReference type="AlphaFoldDB" id="A0A6I3SNK3"/>
<dbReference type="Pfam" id="PF02768">
    <property type="entry name" value="DNA_pol3_beta_3"/>
    <property type="match status" value="1"/>
</dbReference>
<dbReference type="SUPFAM" id="SSF55979">
    <property type="entry name" value="DNA clamp"/>
    <property type="match status" value="3"/>
</dbReference>
<evidence type="ECO:0000256" key="9">
    <source>
        <dbReference type="ARBA" id="ARBA00023125"/>
    </source>
</evidence>
<dbReference type="GO" id="GO:0003887">
    <property type="term" value="F:DNA-directed DNA polymerase activity"/>
    <property type="evidence" value="ECO:0007669"/>
    <property type="project" value="UniProtKB-UniRule"/>
</dbReference>
<evidence type="ECO:0000313" key="15">
    <source>
        <dbReference type="Proteomes" id="UP000430670"/>
    </source>
</evidence>
<sequence>MEFSCSRGELLEAVNAVSRAVSSRATIPILSGIYMEALDDVLRLVATDMELGIEYTIPVKTVQTGSTVVNARIFNEMARRLPEGPITFYISGETPALKVRYHGSELTLNTMNPQEFPLLPAILDGDHLILTQGQFKEMTRLVCFAASTDESRPWFTGVLWDISPEEVRWVATDTHRLALLSGQATESVIQQNRQVILHAKTLSDVARLLSDDEASLQITITRSQALLETDRMRVILRIIEGQYPKYQQVIPRDYKTRMTVSVKALADSVDRASLAAIGKEGSNIIKLSSDKNTLTIRANSPEVGHIYEEVFVDVNGDPIPIAFNYRYLQDALKVITTDDVYMDLTATLAPGVLRPVGEERYLYLIVPVRTV</sequence>
<dbReference type="Pfam" id="PF00712">
    <property type="entry name" value="DNA_pol3_beta"/>
    <property type="match status" value="1"/>
</dbReference>
<organism evidence="14 15">
    <name type="scientific">Heliobacterium mobile</name>
    <name type="common">Heliobacillus mobilis</name>
    <dbReference type="NCBI Taxonomy" id="28064"/>
    <lineage>
        <taxon>Bacteria</taxon>
        <taxon>Bacillati</taxon>
        <taxon>Bacillota</taxon>
        <taxon>Clostridia</taxon>
        <taxon>Eubacteriales</taxon>
        <taxon>Heliobacteriaceae</taxon>
        <taxon>Heliobacterium</taxon>
    </lineage>
</organism>
<dbReference type="GO" id="GO:0006271">
    <property type="term" value="P:DNA strand elongation involved in DNA replication"/>
    <property type="evidence" value="ECO:0007669"/>
    <property type="project" value="TreeGrafter"/>
</dbReference>
<evidence type="ECO:0000256" key="6">
    <source>
        <dbReference type="ARBA" id="ARBA00022695"/>
    </source>
</evidence>
<evidence type="ECO:0000256" key="2">
    <source>
        <dbReference type="ARBA" id="ARBA00010752"/>
    </source>
</evidence>
<comment type="similarity">
    <text evidence="2 10">Belongs to the beta sliding clamp family.</text>
</comment>
<dbReference type="CDD" id="cd00140">
    <property type="entry name" value="beta_clamp"/>
    <property type="match status" value="1"/>
</dbReference>
<keyword evidence="8 10" id="KW-0239">DNA-directed DNA polymerase</keyword>
<keyword evidence="9" id="KW-0238">DNA-binding</keyword>
<dbReference type="InterPro" id="IPR022634">
    <property type="entry name" value="DNA_polIII_beta_N"/>
</dbReference>
<dbReference type="RefSeq" id="WP_155477684.1">
    <property type="nucleotide sequence ID" value="NZ_WNKU01000029.1"/>
</dbReference>
<dbReference type="OrthoDB" id="8421503at2"/>
<evidence type="ECO:0000259" key="13">
    <source>
        <dbReference type="Pfam" id="PF02768"/>
    </source>
</evidence>
<proteinExistence type="inferred from homology"/>
<dbReference type="InterPro" id="IPR022637">
    <property type="entry name" value="DNA_polIII_beta_cen"/>
</dbReference>
<accession>A0A6I3SNK3</accession>
<dbReference type="Gene3D" id="3.70.10.10">
    <property type="match status" value="1"/>
</dbReference>
<comment type="caution">
    <text evidence="14">The sequence shown here is derived from an EMBL/GenBank/DDBJ whole genome shotgun (WGS) entry which is preliminary data.</text>
</comment>
<comment type="subunit">
    <text evidence="10">Forms a ring-shaped head-to-tail homodimer around DNA.</text>
</comment>
<dbReference type="NCBIfam" id="TIGR00663">
    <property type="entry name" value="dnan"/>
    <property type="match status" value="1"/>
</dbReference>
<evidence type="ECO:0000256" key="8">
    <source>
        <dbReference type="ARBA" id="ARBA00022932"/>
    </source>
</evidence>
<dbReference type="PANTHER" id="PTHR30478:SF0">
    <property type="entry name" value="BETA SLIDING CLAMP"/>
    <property type="match status" value="1"/>
</dbReference>
<evidence type="ECO:0000256" key="3">
    <source>
        <dbReference type="ARBA" id="ARBA00021035"/>
    </source>
</evidence>
<dbReference type="Proteomes" id="UP000430670">
    <property type="component" value="Unassembled WGS sequence"/>
</dbReference>
<dbReference type="Gene3D" id="3.10.150.10">
    <property type="entry name" value="DNA Polymerase III, subunit A, domain 2"/>
    <property type="match status" value="1"/>
</dbReference>
<feature type="domain" description="DNA polymerase III beta sliding clamp C-terminal" evidence="13">
    <location>
        <begin position="248"/>
        <end position="369"/>
    </location>
</feature>
<name>A0A6I3SNK3_HELMO</name>
<feature type="domain" description="DNA polymerase III beta sliding clamp N-terminal" evidence="11">
    <location>
        <begin position="1"/>
        <end position="120"/>
    </location>
</feature>
<dbReference type="EMBL" id="WNKU01000029">
    <property type="protein sequence ID" value="MTV50604.1"/>
    <property type="molecule type" value="Genomic_DNA"/>
</dbReference>
<dbReference type="GO" id="GO:0009360">
    <property type="term" value="C:DNA polymerase III complex"/>
    <property type="evidence" value="ECO:0007669"/>
    <property type="project" value="InterPro"/>
</dbReference>
<keyword evidence="5 10" id="KW-0808">Transferase</keyword>
<evidence type="ECO:0000259" key="11">
    <source>
        <dbReference type="Pfam" id="PF00712"/>
    </source>
</evidence>
<dbReference type="InterPro" id="IPR022635">
    <property type="entry name" value="DNA_polIII_beta_C"/>
</dbReference>
<evidence type="ECO:0000256" key="10">
    <source>
        <dbReference type="PIRNR" id="PIRNR000804"/>
    </source>
</evidence>
<evidence type="ECO:0000256" key="4">
    <source>
        <dbReference type="ARBA" id="ARBA00022490"/>
    </source>
</evidence>
<dbReference type="InterPro" id="IPR001001">
    <property type="entry name" value="DNA_polIII_beta"/>
</dbReference>
<evidence type="ECO:0000256" key="7">
    <source>
        <dbReference type="ARBA" id="ARBA00022705"/>
    </source>
</evidence>
<dbReference type="GO" id="GO:0003677">
    <property type="term" value="F:DNA binding"/>
    <property type="evidence" value="ECO:0007669"/>
    <property type="project" value="UniProtKB-UniRule"/>
</dbReference>
<keyword evidence="15" id="KW-1185">Reference proteome</keyword>
<keyword evidence="6 10" id="KW-0548">Nucleotidyltransferase</keyword>
<keyword evidence="7 10" id="KW-0235">DNA replication</keyword>